<name>W2TJM7_NECAM</name>
<reference evidence="2" key="1">
    <citation type="journal article" date="2014" name="Nat. Genet.">
        <title>Genome of the human hookworm Necator americanus.</title>
        <authorList>
            <person name="Tang Y.T."/>
            <person name="Gao X."/>
            <person name="Rosa B.A."/>
            <person name="Abubucker S."/>
            <person name="Hallsworth-Pepin K."/>
            <person name="Martin J."/>
            <person name="Tyagi R."/>
            <person name="Heizer E."/>
            <person name="Zhang X."/>
            <person name="Bhonagiri-Palsikar V."/>
            <person name="Minx P."/>
            <person name="Warren W.C."/>
            <person name="Wang Q."/>
            <person name="Zhan B."/>
            <person name="Hotez P.J."/>
            <person name="Sternberg P.W."/>
            <person name="Dougall A."/>
            <person name="Gaze S.T."/>
            <person name="Mulvenna J."/>
            <person name="Sotillo J."/>
            <person name="Ranganathan S."/>
            <person name="Rabelo E.M."/>
            <person name="Wilson R.K."/>
            <person name="Felgner P.L."/>
            <person name="Bethony J."/>
            <person name="Hawdon J.M."/>
            <person name="Gasser R.B."/>
            <person name="Loukas A."/>
            <person name="Mitreva M."/>
        </authorList>
    </citation>
    <scope>NUCLEOTIDE SEQUENCE [LARGE SCALE GENOMIC DNA]</scope>
</reference>
<dbReference type="EMBL" id="KI658524">
    <property type="protein sequence ID" value="ETN82270.1"/>
    <property type="molecule type" value="Genomic_DNA"/>
</dbReference>
<proteinExistence type="predicted"/>
<evidence type="ECO:0000313" key="1">
    <source>
        <dbReference type="EMBL" id="ETN82270.1"/>
    </source>
</evidence>
<dbReference type="AlphaFoldDB" id="W2TJM7"/>
<organism evidence="1 2">
    <name type="scientific">Necator americanus</name>
    <name type="common">Human hookworm</name>
    <dbReference type="NCBI Taxonomy" id="51031"/>
    <lineage>
        <taxon>Eukaryota</taxon>
        <taxon>Metazoa</taxon>
        <taxon>Ecdysozoa</taxon>
        <taxon>Nematoda</taxon>
        <taxon>Chromadorea</taxon>
        <taxon>Rhabditida</taxon>
        <taxon>Rhabditina</taxon>
        <taxon>Rhabditomorpha</taxon>
        <taxon>Strongyloidea</taxon>
        <taxon>Ancylostomatidae</taxon>
        <taxon>Bunostominae</taxon>
        <taxon>Necator</taxon>
    </lineage>
</organism>
<keyword evidence="2" id="KW-1185">Reference proteome</keyword>
<dbReference type="Proteomes" id="UP000053676">
    <property type="component" value="Unassembled WGS sequence"/>
</dbReference>
<gene>
    <name evidence="1" type="ORF">NECAME_02007</name>
</gene>
<protein>
    <submittedName>
        <fullName evidence="1">Uncharacterized protein</fullName>
    </submittedName>
</protein>
<evidence type="ECO:0000313" key="2">
    <source>
        <dbReference type="Proteomes" id="UP000053676"/>
    </source>
</evidence>
<sequence>MFCFIVHVACLLRCQRLDKTKSLFDRTGLLTVLLLASS</sequence>
<dbReference type="KEGG" id="nai:NECAME_02007"/>
<accession>W2TJM7</accession>